<evidence type="ECO:0000256" key="1">
    <source>
        <dbReference type="ARBA" id="ARBA00004604"/>
    </source>
</evidence>
<dbReference type="InterPro" id="IPR009292">
    <property type="entry name" value="RRP36"/>
</dbReference>
<keyword evidence="3 6" id="KW-0690">Ribosome biogenesis</keyword>
<dbReference type="GO" id="GO:0000462">
    <property type="term" value="P:maturation of SSU-rRNA from tricistronic rRNA transcript (SSU-rRNA, 5.8S rRNA, LSU-rRNA)"/>
    <property type="evidence" value="ECO:0007669"/>
    <property type="project" value="TreeGrafter"/>
</dbReference>
<protein>
    <recommendedName>
        <fullName evidence="6">rRNA biogenesis protein RRP36</fullName>
    </recommendedName>
</protein>
<dbReference type="PANTHER" id="PTHR21738:SF0">
    <property type="entry name" value="RIBOSOMAL RNA PROCESSING PROTEIN 36 HOMOLOG"/>
    <property type="match status" value="1"/>
</dbReference>
<name>A0AAV8YEE7_9CUCU</name>
<dbReference type="AlphaFoldDB" id="A0AAV8YEE7"/>
<dbReference type="PANTHER" id="PTHR21738">
    <property type="entry name" value="RIBOSOMAL RNA PROCESSING PROTEIN 36 HOMOLOG"/>
    <property type="match status" value="1"/>
</dbReference>
<comment type="subunit">
    <text evidence="6">Associates with 90S and pre-40S pre-ribosomal particles.</text>
</comment>
<comment type="caution">
    <text evidence="7">The sequence shown here is derived from an EMBL/GenBank/DDBJ whole genome shotgun (WGS) entry which is preliminary data.</text>
</comment>
<organism evidence="7 8">
    <name type="scientific">Aromia moschata</name>
    <dbReference type="NCBI Taxonomy" id="1265417"/>
    <lineage>
        <taxon>Eukaryota</taxon>
        <taxon>Metazoa</taxon>
        <taxon>Ecdysozoa</taxon>
        <taxon>Arthropoda</taxon>
        <taxon>Hexapoda</taxon>
        <taxon>Insecta</taxon>
        <taxon>Pterygota</taxon>
        <taxon>Neoptera</taxon>
        <taxon>Endopterygota</taxon>
        <taxon>Coleoptera</taxon>
        <taxon>Polyphaga</taxon>
        <taxon>Cucujiformia</taxon>
        <taxon>Chrysomeloidea</taxon>
        <taxon>Cerambycidae</taxon>
        <taxon>Cerambycinae</taxon>
        <taxon>Callichromatini</taxon>
        <taxon>Aromia</taxon>
    </lineage>
</organism>
<proteinExistence type="inferred from homology"/>
<dbReference type="GO" id="GO:0005730">
    <property type="term" value="C:nucleolus"/>
    <property type="evidence" value="ECO:0007669"/>
    <property type="project" value="UniProtKB-SubCell"/>
</dbReference>
<keyword evidence="6" id="KW-0687">Ribonucleoprotein</keyword>
<evidence type="ECO:0000313" key="8">
    <source>
        <dbReference type="Proteomes" id="UP001162162"/>
    </source>
</evidence>
<dbReference type="Pfam" id="PF06102">
    <property type="entry name" value="RRP36"/>
    <property type="match status" value="1"/>
</dbReference>
<evidence type="ECO:0000313" key="7">
    <source>
        <dbReference type="EMBL" id="KAJ8949226.1"/>
    </source>
</evidence>
<dbReference type="GO" id="GO:0030686">
    <property type="term" value="C:90S preribosome"/>
    <property type="evidence" value="ECO:0007669"/>
    <property type="project" value="TreeGrafter"/>
</dbReference>
<reference evidence="7" key="1">
    <citation type="journal article" date="2023" name="Insect Mol. Biol.">
        <title>Genome sequencing provides insights into the evolution of gene families encoding plant cell wall-degrading enzymes in longhorned beetles.</title>
        <authorList>
            <person name="Shin N.R."/>
            <person name="Okamura Y."/>
            <person name="Kirsch R."/>
            <person name="Pauchet Y."/>
        </authorList>
    </citation>
    <scope>NUCLEOTIDE SEQUENCE</scope>
    <source>
        <strain evidence="7">AMC_N1</strain>
    </source>
</reference>
<keyword evidence="5 6" id="KW-0539">Nucleus</keyword>
<keyword evidence="8" id="KW-1185">Reference proteome</keyword>
<comment type="function">
    <text evidence="6">Component of the 90S pre-ribosome involved in the maturation of rRNAs. Required for early cleavages of the pre-RNAs in the 40S ribosomal subunit maturation pathway.</text>
</comment>
<evidence type="ECO:0000256" key="3">
    <source>
        <dbReference type="ARBA" id="ARBA00022517"/>
    </source>
</evidence>
<dbReference type="EMBL" id="JAPWTK010000121">
    <property type="protein sequence ID" value="KAJ8949226.1"/>
    <property type="molecule type" value="Genomic_DNA"/>
</dbReference>
<evidence type="ECO:0000256" key="5">
    <source>
        <dbReference type="ARBA" id="ARBA00023242"/>
    </source>
</evidence>
<dbReference type="Proteomes" id="UP001162162">
    <property type="component" value="Unassembled WGS sequence"/>
</dbReference>
<evidence type="ECO:0000256" key="2">
    <source>
        <dbReference type="ARBA" id="ARBA00009418"/>
    </source>
</evidence>
<comment type="similarity">
    <text evidence="2 6">Belongs to the RRP36 family.</text>
</comment>
<evidence type="ECO:0000256" key="6">
    <source>
        <dbReference type="RuleBase" id="RU368027"/>
    </source>
</evidence>
<sequence length="247" mass="29621">MSDGREHIPDIFEERAVIREKISTLSFEDLLKMKEDLGSKLYNETIFGPSKKIKQTGLKRENKNRPREISSKIRRKQIGKELNTKDIAVVKKVLPRDPRFDPLCGQYDDNIFKRNYKFVNDIRKDEKKQLEKELKSCTNTERKKTIKFLIQRIDNQIREEIKRDAEHGKKFEEKQNIRDQLKKGEKPVFKKKSVKKLEGLIERFEELKKTNKLRKHIERKSKKLTSRDRKKILNEDLRRLKRDGFVT</sequence>
<gene>
    <name evidence="7" type="ORF">NQ318_022738</name>
</gene>
<keyword evidence="4 6" id="KW-0698">rRNA processing</keyword>
<evidence type="ECO:0000256" key="4">
    <source>
        <dbReference type="ARBA" id="ARBA00022552"/>
    </source>
</evidence>
<accession>A0AAV8YEE7</accession>
<comment type="subcellular location">
    <subcellularLocation>
        <location evidence="1 6">Nucleus</location>
        <location evidence="1 6">Nucleolus</location>
    </subcellularLocation>
</comment>